<dbReference type="AlphaFoldDB" id="A0A5N3PH33"/>
<keyword evidence="2" id="KW-1185">Reference proteome</keyword>
<protein>
    <submittedName>
        <fullName evidence="1">Uncharacterized protein</fullName>
    </submittedName>
</protein>
<gene>
    <name evidence="1" type="ORF">FEZ63_02760</name>
</gene>
<dbReference type="EMBL" id="VCMV01000003">
    <property type="protein sequence ID" value="KAB0269046.1"/>
    <property type="molecule type" value="Genomic_DNA"/>
</dbReference>
<dbReference type="Proteomes" id="UP000325684">
    <property type="component" value="Unassembled WGS sequence"/>
</dbReference>
<proteinExistence type="predicted"/>
<reference evidence="1 2" key="1">
    <citation type="journal article" date="2019" name="Microorganisms">
        <title>Genome Insights into the Novel Species Microvirga brassicacearum, a Rapeseed Endophyte with Biotechnological Potential.</title>
        <authorList>
            <person name="Jimenez-Gomez A."/>
            <person name="Saati-Santamaria Z."/>
            <person name="Igual J.M."/>
            <person name="Rivas R."/>
            <person name="Mateos P.F."/>
            <person name="Garcia-Fraile P."/>
        </authorList>
    </citation>
    <scope>NUCLEOTIDE SEQUENCE [LARGE SCALE GENOMIC DNA]</scope>
    <source>
        <strain evidence="1 2">CDVBN77</strain>
    </source>
</reference>
<accession>A0A5N3PH33</accession>
<dbReference type="RefSeq" id="WP_150942103.1">
    <property type="nucleotide sequence ID" value="NZ_VCMV01000003.1"/>
</dbReference>
<comment type="caution">
    <text evidence="1">The sequence shown here is derived from an EMBL/GenBank/DDBJ whole genome shotgun (WGS) entry which is preliminary data.</text>
</comment>
<evidence type="ECO:0000313" key="2">
    <source>
        <dbReference type="Proteomes" id="UP000325684"/>
    </source>
</evidence>
<sequence>MPNRLKAAQVHRFREHVALYIRNDQGDAATVYLTRAEAVTIASNLNRCVRDIKARSFVDSLFSSTEIKPEA</sequence>
<dbReference type="OrthoDB" id="9958246at2"/>
<organism evidence="1 2">
    <name type="scientific">Microvirga brassicacearum</name>
    <dbReference type="NCBI Taxonomy" id="2580413"/>
    <lineage>
        <taxon>Bacteria</taxon>
        <taxon>Pseudomonadati</taxon>
        <taxon>Pseudomonadota</taxon>
        <taxon>Alphaproteobacteria</taxon>
        <taxon>Hyphomicrobiales</taxon>
        <taxon>Methylobacteriaceae</taxon>
        <taxon>Microvirga</taxon>
    </lineage>
</organism>
<name>A0A5N3PH33_9HYPH</name>
<evidence type="ECO:0000313" key="1">
    <source>
        <dbReference type="EMBL" id="KAB0269046.1"/>
    </source>
</evidence>